<reference evidence="2" key="1">
    <citation type="journal article" date="2011" name="Environ. Microbiol.">
        <title>A blueprint of ectoine metabolism from the genome of the industrial producer Halomonas elongata DSM 2581(T).</title>
        <authorList>
            <person name="Schwibbert K."/>
            <person name="Marin-Sanguino A."/>
            <person name="Bagyan I."/>
            <person name="Heidrich G."/>
            <person name="Lentzen G."/>
            <person name="Seitz H."/>
            <person name="Rampp M."/>
            <person name="Schuster S.C."/>
            <person name="Klenk H.P."/>
            <person name="Pfeiffer F."/>
            <person name="Oesterhelt D."/>
            <person name="Kunte H.J."/>
        </authorList>
    </citation>
    <scope>NUCLEOTIDE SEQUENCE [LARGE SCALE GENOMIC DNA]</scope>
    <source>
        <strain evidence="2">ATCC 33173 / DSM 2581 / NBRC 15536 / NCIMB 2198 / 1H9</strain>
    </source>
</reference>
<protein>
    <submittedName>
        <fullName evidence="1">Uncharacterized protein</fullName>
    </submittedName>
</protein>
<evidence type="ECO:0000313" key="2">
    <source>
        <dbReference type="Proteomes" id="UP000008707"/>
    </source>
</evidence>
<organism evidence="1 2">
    <name type="scientific">Halomonas elongata (strain ATCC 33173 / DSM 2581 / NBRC 15536 / NCIMB 2198 / 1H9)</name>
    <dbReference type="NCBI Taxonomy" id="768066"/>
    <lineage>
        <taxon>Bacteria</taxon>
        <taxon>Pseudomonadati</taxon>
        <taxon>Pseudomonadota</taxon>
        <taxon>Gammaproteobacteria</taxon>
        <taxon>Oceanospirillales</taxon>
        <taxon>Halomonadaceae</taxon>
        <taxon>Halomonas</taxon>
    </lineage>
</organism>
<gene>
    <name evidence="1" type="ORF">HELO_2665A</name>
</gene>
<evidence type="ECO:0000313" key="1">
    <source>
        <dbReference type="EMBL" id="SJK83810.1"/>
    </source>
</evidence>
<dbReference type="EMBL" id="FN869568">
    <property type="protein sequence ID" value="SJK83810.1"/>
    <property type="molecule type" value="Genomic_DNA"/>
</dbReference>
<accession>A0A1R4A4C1</accession>
<dbReference type="AlphaFoldDB" id="A0A1R4A4C1"/>
<name>A0A1R4A4C1_HALED</name>
<dbReference type="KEGG" id="hel:HELO_2665A"/>
<sequence>MRAGLGLRIEAIRYADALRCGHRDDLASIVPYEDIDELLPDDLLDMYVTCRLCRGSPGRVFTGLCLRRVKCAGRMLSCRPIFQTFVEKQSFMHRASVFSITGIVIESCFCGGRKRKREPAI</sequence>
<dbReference type="Proteomes" id="UP000008707">
    <property type="component" value="Chromosome"/>
</dbReference>
<proteinExistence type="predicted"/>